<feature type="domain" description="Calcineurin-like phosphoesterase" evidence="2">
    <location>
        <begin position="32"/>
        <end position="252"/>
    </location>
</feature>
<evidence type="ECO:0000259" key="2">
    <source>
        <dbReference type="Pfam" id="PF00149"/>
    </source>
</evidence>
<feature type="chain" id="PRO_5040826623" evidence="1">
    <location>
        <begin position="26"/>
        <end position="309"/>
    </location>
</feature>
<dbReference type="SUPFAM" id="SSF56300">
    <property type="entry name" value="Metallo-dependent phosphatases"/>
    <property type="match status" value="1"/>
</dbReference>
<sequence length="309" mass="34683">MRRRNFLQLASAALSGCVLPSFARADQTAKPFRFAHLTDIHVQPELSAADGFRKCLAAVNALDVKPEVIVTGGDMVMDVFAHNRNRADKLFALYSDVSKGETDIPFYPCIGNHDVFGWSHRQDVKPEDAAFGKGLVCEKLSLEKTYYAFDQGGWRFYILDDIQMAPDNRYQAYIDEEQLDWLTKDLEAKPAETPALVVSHIPIYTVTTFDKGREDDLAYRVGYSAMCRDAPKLGALFGKHNVKLALSGHHHQLERIEYNGVTYICGGAVCGSWWRGPYRGMQEGFGLVDLNPDGTFAYKYVDYGWNAVT</sequence>
<dbReference type="Gene3D" id="3.60.21.10">
    <property type="match status" value="1"/>
</dbReference>
<dbReference type="PANTHER" id="PTHR43143">
    <property type="entry name" value="METALLOPHOSPHOESTERASE, CALCINEURIN SUPERFAMILY"/>
    <property type="match status" value="1"/>
</dbReference>
<protein>
    <submittedName>
        <fullName evidence="3">Metallophosphoesterase</fullName>
    </submittedName>
</protein>
<dbReference type="GO" id="GO:0016787">
    <property type="term" value="F:hydrolase activity"/>
    <property type="evidence" value="ECO:0007669"/>
    <property type="project" value="InterPro"/>
</dbReference>
<dbReference type="InterPro" id="IPR029052">
    <property type="entry name" value="Metallo-depent_PP-like"/>
</dbReference>
<organism evidence="3 4">
    <name type="scientific">Blastopirellula sediminis</name>
    <dbReference type="NCBI Taxonomy" id="2894196"/>
    <lineage>
        <taxon>Bacteria</taxon>
        <taxon>Pseudomonadati</taxon>
        <taxon>Planctomycetota</taxon>
        <taxon>Planctomycetia</taxon>
        <taxon>Pirellulales</taxon>
        <taxon>Pirellulaceae</taxon>
        <taxon>Blastopirellula</taxon>
    </lineage>
</organism>
<name>A0A9X1SHU5_9BACT</name>
<dbReference type="RefSeq" id="WP_230215949.1">
    <property type="nucleotide sequence ID" value="NZ_JAJKFT010000004.1"/>
</dbReference>
<comment type="caution">
    <text evidence="3">The sequence shown here is derived from an EMBL/GenBank/DDBJ whole genome shotgun (WGS) entry which is preliminary data.</text>
</comment>
<dbReference type="AlphaFoldDB" id="A0A9X1SHU5"/>
<proteinExistence type="predicted"/>
<reference evidence="3" key="1">
    <citation type="submission" date="2021-11" db="EMBL/GenBank/DDBJ databases">
        <title>Genome sequence.</title>
        <authorList>
            <person name="Sun Q."/>
        </authorList>
    </citation>
    <scope>NUCLEOTIDE SEQUENCE</scope>
    <source>
        <strain evidence="3">JC732</strain>
    </source>
</reference>
<evidence type="ECO:0000256" key="1">
    <source>
        <dbReference type="SAM" id="SignalP"/>
    </source>
</evidence>
<dbReference type="PANTHER" id="PTHR43143:SF1">
    <property type="entry name" value="SERINE_THREONINE-PROTEIN PHOSPHATASE CPPED1"/>
    <property type="match status" value="1"/>
</dbReference>
<evidence type="ECO:0000313" key="4">
    <source>
        <dbReference type="Proteomes" id="UP001139103"/>
    </source>
</evidence>
<dbReference type="InterPro" id="IPR004843">
    <property type="entry name" value="Calcineurin-like_PHP"/>
</dbReference>
<dbReference type="InterPro" id="IPR051918">
    <property type="entry name" value="STPP_CPPED1"/>
</dbReference>
<feature type="signal peptide" evidence="1">
    <location>
        <begin position="1"/>
        <end position="25"/>
    </location>
</feature>
<keyword evidence="1" id="KW-0732">Signal</keyword>
<evidence type="ECO:0000313" key="3">
    <source>
        <dbReference type="EMBL" id="MCC9627509.1"/>
    </source>
</evidence>
<gene>
    <name evidence="3" type="ORF">LOC68_03810</name>
</gene>
<accession>A0A9X1SHU5</accession>
<dbReference type="EMBL" id="JAJKFT010000004">
    <property type="protein sequence ID" value="MCC9627509.1"/>
    <property type="molecule type" value="Genomic_DNA"/>
</dbReference>
<dbReference type="PROSITE" id="PS51257">
    <property type="entry name" value="PROKAR_LIPOPROTEIN"/>
    <property type="match status" value="1"/>
</dbReference>
<keyword evidence="4" id="KW-1185">Reference proteome</keyword>
<dbReference type="Pfam" id="PF00149">
    <property type="entry name" value="Metallophos"/>
    <property type="match status" value="1"/>
</dbReference>
<dbReference type="Proteomes" id="UP001139103">
    <property type="component" value="Unassembled WGS sequence"/>
</dbReference>